<reference evidence="2 3" key="1">
    <citation type="submission" date="2019-04" db="EMBL/GenBank/DDBJ databases">
        <authorList>
            <person name="Park S."/>
            <person name="Yoon J.-H."/>
        </authorList>
    </citation>
    <scope>NUCLEOTIDE SEQUENCE [LARGE SCALE GENOMIC DNA]</scope>
    <source>
        <strain evidence="2 3">HJM-18</strain>
    </source>
</reference>
<dbReference type="InterPro" id="IPR020004">
    <property type="entry name" value="UDP-GlcNAc_Epase"/>
</dbReference>
<dbReference type="RefSeq" id="WP_135802593.1">
    <property type="nucleotide sequence ID" value="NZ_SRPF01000002.1"/>
</dbReference>
<dbReference type="PANTHER" id="PTHR43174">
    <property type="entry name" value="UDP-N-ACETYLGLUCOSAMINE 2-EPIMERASE"/>
    <property type="match status" value="1"/>
</dbReference>
<dbReference type="PANTHER" id="PTHR43174:SF3">
    <property type="entry name" value="UDP-N-ACETYLGLUCOSAMINE 2-EPIMERASE"/>
    <property type="match status" value="1"/>
</dbReference>
<keyword evidence="2" id="KW-0326">Glycosidase</keyword>
<accession>A0A4Z1BRV6</accession>
<keyword evidence="2" id="KW-0378">Hydrolase</keyword>
<dbReference type="Pfam" id="PF02350">
    <property type="entry name" value="Epimerase_2"/>
    <property type="match status" value="1"/>
</dbReference>
<dbReference type="SUPFAM" id="SSF53756">
    <property type="entry name" value="UDP-Glycosyltransferase/glycogen phosphorylase"/>
    <property type="match status" value="1"/>
</dbReference>
<sequence>MKRIAVFTGTRAEYGLLYWLLRGIQEDDALELQLIVSGTHLLAEFGDTVKAIEEDGFAIDARVDMLLSSSSGVGIAKSIGVGTIGFADALDRLAPDCIVVLGDRFEALSVAQTAMVMQIPIVHLHGGELTEGAIDEAIRHSITKMAHLHFTSTETYRNRVIQLGEQPDSVFNVGAPAMENIRRLDFLDQPALEKSLAFDLGKEPLLVTYHPVTLKPGGGIESLRNLLTALEDVVLQKKIVITFPNADTHGRDLIPLLKSFSEKHAGQVLLAQSLGQIRYLSLMKLAGAVVGNSSSGLLEAPALGVPTVDIGMRQKGRIKPESVVSSADDLKAIRDALEYALSPEHRSVCAAAANPYGDGYVSEKIIPILKTRDKAELLFKTFHDLKF</sequence>
<dbReference type="InterPro" id="IPR029767">
    <property type="entry name" value="WecB-like"/>
</dbReference>
<dbReference type="GO" id="GO:0006047">
    <property type="term" value="P:UDP-N-acetylglucosamine metabolic process"/>
    <property type="evidence" value="ECO:0007669"/>
    <property type="project" value="InterPro"/>
</dbReference>
<dbReference type="EC" id="3.2.1.183" evidence="2"/>
<proteinExistence type="predicted"/>
<organism evidence="2 3">
    <name type="scientific">Marinobacter confluentis</name>
    <dbReference type="NCBI Taxonomy" id="1697557"/>
    <lineage>
        <taxon>Bacteria</taxon>
        <taxon>Pseudomonadati</taxon>
        <taxon>Pseudomonadota</taxon>
        <taxon>Gammaproteobacteria</taxon>
        <taxon>Pseudomonadales</taxon>
        <taxon>Marinobacteraceae</taxon>
        <taxon>Marinobacter</taxon>
    </lineage>
</organism>
<evidence type="ECO:0000313" key="3">
    <source>
        <dbReference type="Proteomes" id="UP000298325"/>
    </source>
</evidence>
<protein>
    <submittedName>
        <fullName evidence="2">UDP-N-acetylglucosamine 2-epimerase (Hydrolyzing)</fullName>
        <ecNumber evidence="2">3.2.1.183</ecNumber>
    </submittedName>
</protein>
<name>A0A4Z1BRV6_9GAMM</name>
<dbReference type="InterPro" id="IPR003331">
    <property type="entry name" value="UDP_GlcNAc_Epimerase_2_dom"/>
</dbReference>
<keyword evidence="3" id="KW-1185">Reference proteome</keyword>
<dbReference type="NCBIfam" id="TIGR03568">
    <property type="entry name" value="NeuC_NnaA"/>
    <property type="match status" value="1"/>
</dbReference>
<dbReference type="GO" id="GO:0004553">
    <property type="term" value="F:hydrolase activity, hydrolyzing O-glycosyl compounds"/>
    <property type="evidence" value="ECO:0007669"/>
    <property type="project" value="InterPro"/>
</dbReference>
<dbReference type="Gene3D" id="3.40.50.2000">
    <property type="entry name" value="Glycogen Phosphorylase B"/>
    <property type="match status" value="2"/>
</dbReference>
<comment type="caution">
    <text evidence="2">The sequence shown here is derived from an EMBL/GenBank/DDBJ whole genome shotgun (WGS) entry which is preliminary data.</text>
</comment>
<evidence type="ECO:0000259" key="1">
    <source>
        <dbReference type="Pfam" id="PF02350"/>
    </source>
</evidence>
<dbReference type="CDD" id="cd03786">
    <property type="entry name" value="GTB_UDP-GlcNAc_2-Epimerase"/>
    <property type="match status" value="1"/>
</dbReference>
<evidence type="ECO:0000313" key="2">
    <source>
        <dbReference type="EMBL" id="TGN39929.1"/>
    </source>
</evidence>
<feature type="domain" description="UDP-N-acetylglucosamine 2-epimerase" evidence="1">
    <location>
        <begin position="24"/>
        <end position="370"/>
    </location>
</feature>
<dbReference type="EMBL" id="SRPF01000002">
    <property type="protein sequence ID" value="TGN39929.1"/>
    <property type="molecule type" value="Genomic_DNA"/>
</dbReference>
<dbReference type="Proteomes" id="UP000298325">
    <property type="component" value="Unassembled WGS sequence"/>
</dbReference>
<dbReference type="OrthoDB" id="9803238at2"/>
<gene>
    <name evidence="2" type="primary">neuC</name>
    <name evidence="2" type="ORF">E5Q11_06415</name>
</gene>
<dbReference type="AlphaFoldDB" id="A0A4Z1BRV6"/>